<protein>
    <submittedName>
        <fullName evidence="1">Uncharacterized protein</fullName>
    </submittedName>
</protein>
<evidence type="ECO:0000313" key="1">
    <source>
        <dbReference type="EMBL" id="KAK7319458.1"/>
    </source>
</evidence>
<name>A0AAN9Q5V3_CLITE</name>
<gene>
    <name evidence="1" type="ORF">RJT34_04179</name>
</gene>
<evidence type="ECO:0000313" key="2">
    <source>
        <dbReference type="Proteomes" id="UP001359559"/>
    </source>
</evidence>
<keyword evidence="2" id="KW-1185">Reference proteome</keyword>
<accession>A0AAN9Q5V3</accession>
<organism evidence="1 2">
    <name type="scientific">Clitoria ternatea</name>
    <name type="common">Butterfly pea</name>
    <dbReference type="NCBI Taxonomy" id="43366"/>
    <lineage>
        <taxon>Eukaryota</taxon>
        <taxon>Viridiplantae</taxon>
        <taxon>Streptophyta</taxon>
        <taxon>Embryophyta</taxon>
        <taxon>Tracheophyta</taxon>
        <taxon>Spermatophyta</taxon>
        <taxon>Magnoliopsida</taxon>
        <taxon>eudicotyledons</taxon>
        <taxon>Gunneridae</taxon>
        <taxon>Pentapetalae</taxon>
        <taxon>rosids</taxon>
        <taxon>fabids</taxon>
        <taxon>Fabales</taxon>
        <taxon>Fabaceae</taxon>
        <taxon>Papilionoideae</taxon>
        <taxon>50 kb inversion clade</taxon>
        <taxon>NPAAA clade</taxon>
        <taxon>indigoferoid/millettioid clade</taxon>
        <taxon>Phaseoleae</taxon>
        <taxon>Clitoria</taxon>
    </lineage>
</organism>
<dbReference type="AlphaFoldDB" id="A0AAN9Q5V3"/>
<comment type="caution">
    <text evidence="1">The sequence shown here is derived from an EMBL/GenBank/DDBJ whole genome shotgun (WGS) entry which is preliminary data.</text>
</comment>
<reference evidence="1 2" key="1">
    <citation type="submission" date="2024-01" db="EMBL/GenBank/DDBJ databases">
        <title>The genomes of 5 underutilized Papilionoideae crops provide insights into root nodulation and disease resistance.</title>
        <authorList>
            <person name="Yuan L."/>
        </authorList>
    </citation>
    <scope>NUCLEOTIDE SEQUENCE [LARGE SCALE GENOMIC DNA]</scope>
    <source>
        <strain evidence="1">LY-2023</strain>
        <tissue evidence="1">Leaf</tissue>
    </source>
</reference>
<dbReference type="EMBL" id="JAYKXN010000001">
    <property type="protein sequence ID" value="KAK7319458.1"/>
    <property type="molecule type" value="Genomic_DNA"/>
</dbReference>
<dbReference type="Proteomes" id="UP001359559">
    <property type="component" value="Unassembled WGS sequence"/>
</dbReference>
<proteinExistence type="predicted"/>
<sequence length="279" mass="31796">MVHDTHENGEVQYQKFPSKSPKGRVLWLKGRDTHDGSWNSYALACPEGLPYNTTFMEGLAFVSYNHYNYDHRHGLSAMVPFVAWHKMNNCPGFPQGGSCIIGVSLDSRWAFWLGTLMEATFNGPQIIERFDGVGEESPVCFEEAVVMRHTTRVACQGIEGWRTGPRSFKNETIVAEIFHKECAKIKGFQFMVAHSIISPFVSSWSGMKHEGSWRDPSGDDCPYSEDDRRCMSIDKNGRIGHNACLYTTMVELGTMKPVFQSGLEMFWLRSRQERFNKLQ</sequence>